<dbReference type="Proteomes" id="UP000236290">
    <property type="component" value="Unassembled WGS sequence"/>
</dbReference>
<evidence type="ECO:0000313" key="2">
    <source>
        <dbReference type="Proteomes" id="UP000236290"/>
    </source>
</evidence>
<reference evidence="1 2" key="1">
    <citation type="submission" date="2017-02" db="EMBL/GenBank/DDBJ databases">
        <title>Genomes of Trichoderma spp. with biocontrol activity.</title>
        <authorList>
            <person name="Gardiner D."/>
            <person name="Kazan K."/>
            <person name="Vos C."/>
            <person name="Harvey P."/>
        </authorList>
    </citation>
    <scope>NUCLEOTIDE SEQUENCE [LARGE SCALE GENOMIC DNA]</scope>
    <source>
        <strain evidence="1 2">Tr1</strain>
    </source>
</reference>
<comment type="caution">
    <text evidence="1">The sequence shown here is derived from an EMBL/GenBank/DDBJ whole genome shotgun (WGS) entry which is preliminary data.</text>
</comment>
<sequence>MDEDCLDLPGTKNLHASRSSRGLCRWIWLLSETLFRSIKSQQYGVSYSINRVKDIRKEVVVIAGGNPDISKGLDTFLSMSQMVSSFFYASKMALELAEDGTDGWRLFEGVESEVNEVPSACLFTISRTVSSMDTPFRGSLSTARLWTNRARLTVSGTVKSGSPSLAALSRSAATVNEPPTAGPIDNLPIEKLTVLPYW</sequence>
<proteinExistence type="predicted"/>
<evidence type="ECO:0000313" key="1">
    <source>
        <dbReference type="EMBL" id="PNP49574.1"/>
    </source>
</evidence>
<gene>
    <name evidence="1" type="ORF">THARTR1_09896</name>
</gene>
<accession>A0A2K0TVL2</accession>
<name>A0A2K0TVL2_TRIHA</name>
<protein>
    <submittedName>
        <fullName evidence="1">Uncharacterized protein</fullName>
    </submittedName>
</protein>
<organism evidence="1 2">
    <name type="scientific">Trichoderma harzianum</name>
    <name type="common">Hypocrea lixii</name>
    <dbReference type="NCBI Taxonomy" id="5544"/>
    <lineage>
        <taxon>Eukaryota</taxon>
        <taxon>Fungi</taxon>
        <taxon>Dikarya</taxon>
        <taxon>Ascomycota</taxon>
        <taxon>Pezizomycotina</taxon>
        <taxon>Sordariomycetes</taxon>
        <taxon>Hypocreomycetidae</taxon>
        <taxon>Hypocreales</taxon>
        <taxon>Hypocreaceae</taxon>
        <taxon>Trichoderma</taxon>
    </lineage>
</organism>
<dbReference type="EMBL" id="MTYI01000187">
    <property type="protein sequence ID" value="PNP49574.1"/>
    <property type="molecule type" value="Genomic_DNA"/>
</dbReference>
<dbReference type="AlphaFoldDB" id="A0A2K0TVL2"/>